<dbReference type="RefSeq" id="WP_085285903.1">
    <property type="nucleotide sequence ID" value="NZ_FOBI01000028.1"/>
</dbReference>
<evidence type="ECO:0000313" key="1">
    <source>
        <dbReference type="EMBL" id="SEL87216.1"/>
    </source>
</evidence>
<accession>A0A1H7TS17</accession>
<name>A0A1H7TS17_9GAMM</name>
<dbReference type="Proteomes" id="UP000199297">
    <property type="component" value="Unassembled WGS sequence"/>
</dbReference>
<reference evidence="2" key="1">
    <citation type="submission" date="2016-10" db="EMBL/GenBank/DDBJ databases">
        <authorList>
            <person name="Varghese N."/>
            <person name="Submissions S."/>
        </authorList>
    </citation>
    <scope>NUCLEOTIDE SEQUENCE [LARGE SCALE GENOMIC DNA]</scope>
    <source>
        <strain evidence="2">CGMCC 1.9127</strain>
    </source>
</reference>
<evidence type="ECO:0008006" key="3">
    <source>
        <dbReference type="Google" id="ProtNLM"/>
    </source>
</evidence>
<protein>
    <recommendedName>
        <fullName evidence="3">DUF2971 domain-containing protein</fullName>
    </recommendedName>
</protein>
<dbReference type="AlphaFoldDB" id="A0A1H7TS17"/>
<keyword evidence="2" id="KW-1185">Reference proteome</keyword>
<evidence type="ECO:0000313" key="2">
    <source>
        <dbReference type="Proteomes" id="UP000199297"/>
    </source>
</evidence>
<proteinExistence type="predicted"/>
<organism evidence="1 2">
    <name type="scientific">Colwellia chukchiensis</name>
    <dbReference type="NCBI Taxonomy" id="641665"/>
    <lineage>
        <taxon>Bacteria</taxon>
        <taxon>Pseudomonadati</taxon>
        <taxon>Pseudomonadota</taxon>
        <taxon>Gammaproteobacteria</taxon>
        <taxon>Alteromonadales</taxon>
        <taxon>Colwelliaceae</taxon>
        <taxon>Colwellia</taxon>
    </lineage>
</organism>
<sequence length="212" mass="25070">MQHNDNKKTMRVYHFTTCEIAKLILQGKRLKLSDIRNLNDPFDFHVFKHRNEVDLGAWNNTINQLAPKFGTISFSANNTNPVQWSHYAESHKGICLGFDVITSALKKVRYFSNRIKFPLRPKEKDIMKAFITKYKHWQYEEEYRALVPKKESDADGNFYLNFNHEIELKEVAIGYKSDITNKELIPYIRDNDVNVYKAFPDENKFEMKLLQV</sequence>
<dbReference type="STRING" id="641665.GCA_002104455_01949"/>
<dbReference type="OrthoDB" id="4119964at2"/>
<dbReference type="EMBL" id="FOBI01000028">
    <property type="protein sequence ID" value="SEL87216.1"/>
    <property type="molecule type" value="Genomic_DNA"/>
</dbReference>
<gene>
    <name evidence="1" type="ORF">SAMN05216262_1288</name>
</gene>